<comment type="catalytic activity">
    <reaction evidence="7">
        <text>(6S)-5,6,7,8-tetrahydrofolate + NADP(+) = 7,8-dihydrofolate + NADPH + H(+)</text>
        <dbReference type="Rhea" id="RHEA:15009"/>
        <dbReference type="ChEBI" id="CHEBI:15378"/>
        <dbReference type="ChEBI" id="CHEBI:57451"/>
        <dbReference type="ChEBI" id="CHEBI:57453"/>
        <dbReference type="ChEBI" id="CHEBI:57783"/>
        <dbReference type="ChEBI" id="CHEBI:58349"/>
        <dbReference type="EC" id="1.5.1.3"/>
    </reaction>
</comment>
<dbReference type="SUPFAM" id="SSF53597">
    <property type="entry name" value="Dihydrofolate reductase-like"/>
    <property type="match status" value="1"/>
</dbReference>
<evidence type="ECO:0000256" key="1">
    <source>
        <dbReference type="ARBA" id="ARBA00004903"/>
    </source>
</evidence>
<reference evidence="9 10" key="1">
    <citation type="submission" date="2016-11" db="EMBL/GenBank/DDBJ databases">
        <authorList>
            <person name="Jaros S."/>
            <person name="Januszkiewicz K."/>
            <person name="Wedrychowicz H."/>
        </authorList>
    </citation>
    <scope>NUCLEOTIDE SEQUENCE [LARGE SCALE GENOMIC DNA]</scope>
    <source>
        <strain evidence="9 10">DSM 15930</strain>
    </source>
</reference>
<evidence type="ECO:0000313" key="9">
    <source>
        <dbReference type="EMBL" id="SHL99221.1"/>
    </source>
</evidence>
<dbReference type="InterPro" id="IPR001796">
    <property type="entry name" value="DHFR_dom"/>
</dbReference>
<dbReference type="UniPathway" id="UPA00077">
    <property type="reaction ID" value="UER00158"/>
</dbReference>
<dbReference type="RefSeq" id="WP_073282233.1">
    <property type="nucleotide sequence ID" value="NZ_FRCP01000005.1"/>
</dbReference>
<feature type="domain" description="DHFR" evidence="8">
    <location>
        <begin position="1"/>
        <end position="163"/>
    </location>
</feature>
<dbReference type="AlphaFoldDB" id="A0A1M7F583"/>
<dbReference type="PIRSF" id="PIRSF000194">
    <property type="entry name" value="DHFR"/>
    <property type="match status" value="1"/>
</dbReference>
<keyword evidence="6 7" id="KW-0560">Oxidoreductase</keyword>
<dbReference type="OrthoDB" id="9804315at2"/>
<dbReference type="GO" id="GO:0050661">
    <property type="term" value="F:NADP binding"/>
    <property type="evidence" value="ECO:0007669"/>
    <property type="project" value="InterPro"/>
</dbReference>
<dbReference type="GO" id="GO:0004146">
    <property type="term" value="F:dihydrofolate reductase activity"/>
    <property type="evidence" value="ECO:0007669"/>
    <property type="project" value="UniProtKB-EC"/>
</dbReference>
<dbReference type="EMBL" id="FRCP01000005">
    <property type="protein sequence ID" value="SHL99221.1"/>
    <property type="molecule type" value="Genomic_DNA"/>
</dbReference>
<dbReference type="GO" id="GO:0006730">
    <property type="term" value="P:one-carbon metabolic process"/>
    <property type="evidence" value="ECO:0007669"/>
    <property type="project" value="UniProtKB-KW"/>
</dbReference>
<dbReference type="Proteomes" id="UP000184038">
    <property type="component" value="Unassembled WGS sequence"/>
</dbReference>
<evidence type="ECO:0000256" key="3">
    <source>
        <dbReference type="ARBA" id="ARBA00012856"/>
    </source>
</evidence>
<evidence type="ECO:0000259" key="8">
    <source>
        <dbReference type="PROSITE" id="PS51330"/>
    </source>
</evidence>
<dbReference type="Pfam" id="PF00186">
    <property type="entry name" value="DHFR_1"/>
    <property type="match status" value="1"/>
</dbReference>
<organism evidence="9 10">
    <name type="scientific">Anaerosporobacter mobilis DSM 15930</name>
    <dbReference type="NCBI Taxonomy" id="1120996"/>
    <lineage>
        <taxon>Bacteria</taxon>
        <taxon>Bacillati</taxon>
        <taxon>Bacillota</taxon>
        <taxon>Clostridia</taxon>
        <taxon>Lachnospirales</taxon>
        <taxon>Lachnospiraceae</taxon>
        <taxon>Anaerosporobacter</taxon>
    </lineage>
</organism>
<dbReference type="GO" id="GO:0046654">
    <property type="term" value="P:tetrahydrofolate biosynthetic process"/>
    <property type="evidence" value="ECO:0007669"/>
    <property type="project" value="UniProtKB-UniPathway"/>
</dbReference>
<dbReference type="EC" id="1.5.1.3" evidence="3 7"/>
<dbReference type="GO" id="GO:0046655">
    <property type="term" value="P:folic acid metabolic process"/>
    <property type="evidence" value="ECO:0007669"/>
    <property type="project" value="TreeGrafter"/>
</dbReference>
<evidence type="ECO:0000313" key="10">
    <source>
        <dbReference type="Proteomes" id="UP000184038"/>
    </source>
</evidence>
<keyword evidence="5 7" id="KW-0521">NADP</keyword>
<proteinExistence type="inferred from homology"/>
<accession>A0A1M7F583</accession>
<dbReference type="PANTHER" id="PTHR48069">
    <property type="entry name" value="DIHYDROFOLATE REDUCTASE"/>
    <property type="match status" value="1"/>
</dbReference>
<comment type="function">
    <text evidence="7">Key enzyme in folate metabolism. Catalyzes an essential reaction for de novo glycine and purine synthesis, and for DNA precursor synthesis.</text>
</comment>
<dbReference type="InterPro" id="IPR012259">
    <property type="entry name" value="DHFR"/>
</dbReference>
<sequence>MNLIVAVDKNWAIGNKNDLLVRIPADQRFFRQETTGKVIIMGRKTLESFPQCKPLPNRTNIVITRKADYKVDGATVVGSIEEALELVKGYKTEDVFVIGGDSIYHQMLPYCDVAHITKIDYAYEADTYFPNLDEMPEWKITEQSEEQTYYDLEYWFIKYEKQK</sequence>
<dbReference type="PROSITE" id="PS51330">
    <property type="entry name" value="DHFR_2"/>
    <property type="match status" value="1"/>
</dbReference>
<keyword evidence="10" id="KW-1185">Reference proteome</keyword>
<dbReference type="GO" id="GO:0046452">
    <property type="term" value="P:dihydrofolate metabolic process"/>
    <property type="evidence" value="ECO:0007669"/>
    <property type="project" value="TreeGrafter"/>
</dbReference>
<gene>
    <name evidence="9" type="ORF">SAMN02746066_00417</name>
</gene>
<dbReference type="PANTHER" id="PTHR48069:SF3">
    <property type="entry name" value="DIHYDROFOLATE REDUCTASE"/>
    <property type="match status" value="1"/>
</dbReference>
<dbReference type="PRINTS" id="PR00070">
    <property type="entry name" value="DHFR"/>
</dbReference>
<evidence type="ECO:0000256" key="5">
    <source>
        <dbReference type="ARBA" id="ARBA00022857"/>
    </source>
</evidence>
<keyword evidence="4 7" id="KW-0554">One-carbon metabolism</keyword>
<protein>
    <recommendedName>
        <fullName evidence="3 7">Dihydrofolate reductase</fullName>
        <ecNumber evidence="3 7">1.5.1.3</ecNumber>
    </recommendedName>
</protein>
<comment type="similarity">
    <text evidence="2 7">Belongs to the dihydrofolate reductase family.</text>
</comment>
<evidence type="ECO:0000256" key="2">
    <source>
        <dbReference type="ARBA" id="ARBA00009539"/>
    </source>
</evidence>
<comment type="pathway">
    <text evidence="1 7">Cofactor biosynthesis; tetrahydrofolate biosynthesis; 5,6,7,8-tetrahydrofolate from 7,8-dihydrofolate: step 1/1.</text>
</comment>
<evidence type="ECO:0000256" key="7">
    <source>
        <dbReference type="PIRNR" id="PIRNR000194"/>
    </source>
</evidence>
<name>A0A1M7F583_9FIRM</name>
<evidence type="ECO:0000256" key="4">
    <source>
        <dbReference type="ARBA" id="ARBA00022563"/>
    </source>
</evidence>
<dbReference type="InterPro" id="IPR024072">
    <property type="entry name" value="DHFR-like_dom_sf"/>
</dbReference>
<evidence type="ECO:0000256" key="6">
    <source>
        <dbReference type="ARBA" id="ARBA00023002"/>
    </source>
</evidence>
<dbReference type="CDD" id="cd00209">
    <property type="entry name" value="DHFR"/>
    <property type="match status" value="1"/>
</dbReference>
<dbReference type="STRING" id="1120996.SAMN02746066_00417"/>
<dbReference type="Gene3D" id="3.40.430.10">
    <property type="entry name" value="Dihydrofolate Reductase, subunit A"/>
    <property type="match status" value="1"/>
</dbReference>